<dbReference type="EMBL" id="JACBJI010000006">
    <property type="protein sequence ID" value="NYA71987.1"/>
    <property type="molecule type" value="Genomic_DNA"/>
</dbReference>
<evidence type="ECO:0000313" key="3">
    <source>
        <dbReference type="Proteomes" id="UP000535020"/>
    </source>
</evidence>
<sequence>MKKYSVASIILSLICIGATLFQNFRLLRMYGQARGKDKALFGITEIKELDIKLYIGFGIVLGLTLALVAVRKKENRTLSYIAVLFALLSSLLLFVRLWTYWV</sequence>
<evidence type="ECO:0000313" key="2">
    <source>
        <dbReference type="EMBL" id="NYA71987.1"/>
    </source>
</evidence>
<keyword evidence="3" id="KW-1185">Reference proteome</keyword>
<protein>
    <submittedName>
        <fullName evidence="2">Uncharacterized protein</fullName>
    </submittedName>
</protein>
<proteinExistence type="predicted"/>
<keyword evidence="1" id="KW-1133">Transmembrane helix</keyword>
<dbReference type="Proteomes" id="UP000535020">
    <property type="component" value="Unassembled WGS sequence"/>
</dbReference>
<dbReference type="RefSeq" id="WP_176006797.1">
    <property type="nucleotide sequence ID" value="NZ_JABWMI010000015.1"/>
</dbReference>
<comment type="caution">
    <text evidence="2">The sequence shown here is derived from an EMBL/GenBank/DDBJ whole genome shotgun (WGS) entry which is preliminary data.</text>
</comment>
<name>A0A7Y9C829_9FLAO</name>
<feature type="transmembrane region" description="Helical" evidence="1">
    <location>
        <begin position="51"/>
        <end position="70"/>
    </location>
</feature>
<keyword evidence="1" id="KW-0812">Transmembrane</keyword>
<keyword evidence="1" id="KW-0472">Membrane</keyword>
<dbReference type="AlphaFoldDB" id="A0A7Y9C829"/>
<gene>
    <name evidence="2" type="ORF">HZF10_13745</name>
</gene>
<reference evidence="2 3" key="1">
    <citation type="submission" date="2020-07" db="EMBL/GenBank/DDBJ databases">
        <authorList>
            <person name="Sun Q."/>
        </authorList>
    </citation>
    <scope>NUCLEOTIDE SEQUENCE [LARGE SCALE GENOMIC DNA]</scope>
    <source>
        <strain evidence="2 3">MAH-1</strain>
    </source>
</reference>
<evidence type="ECO:0000256" key="1">
    <source>
        <dbReference type="SAM" id="Phobius"/>
    </source>
</evidence>
<feature type="transmembrane region" description="Helical" evidence="1">
    <location>
        <begin position="77"/>
        <end position="101"/>
    </location>
</feature>
<accession>A0A7Y9C829</accession>
<organism evidence="2 3">
    <name type="scientific">Flavobacterium agri</name>
    <dbReference type="NCBI Taxonomy" id="2743471"/>
    <lineage>
        <taxon>Bacteria</taxon>
        <taxon>Pseudomonadati</taxon>
        <taxon>Bacteroidota</taxon>
        <taxon>Flavobacteriia</taxon>
        <taxon>Flavobacteriales</taxon>
        <taxon>Flavobacteriaceae</taxon>
        <taxon>Flavobacterium</taxon>
    </lineage>
</organism>